<sequence length="113" mass="13131">MLNRNRLKNGRCFYEDYARGVKATIVILLFKIQFVNGFIRTNQCYSCMSAGYEDLFKEGHLSKYFYEPKNFTSQCDYPMDVTDVGFIQCRTICLTLIQDLMVMDNSMNANKGT</sequence>
<dbReference type="WBParaSite" id="PSU_v2.g20499.t1">
    <property type="protein sequence ID" value="PSU_v2.g20499.t1"/>
    <property type="gene ID" value="PSU_v2.g20499"/>
</dbReference>
<proteinExistence type="predicted"/>
<dbReference type="InterPro" id="IPR010558">
    <property type="entry name" value="Ly-6-related"/>
</dbReference>
<dbReference type="Pfam" id="PF06579">
    <property type="entry name" value="Ly-6_related"/>
    <property type="match status" value="1"/>
</dbReference>
<dbReference type="GO" id="GO:0042048">
    <property type="term" value="P:olfactory behavior"/>
    <property type="evidence" value="ECO:0007669"/>
    <property type="project" value="TreeGrafter"/>
</dbReference>
<accession>A0A914YSU2</accession>
<reference evidence="2" key="1">
    <citation type="submission" date="2022-11" db="UniProtKB">
        <authorList>
            <consortium name="WormBaseParasite"/>
        </authorList>
    </citation>
    <scope>IDENTIFICATION</scope>
</reference>
<dbReference type="GO" id="GO:1990834">
    <property type="term" value="P:response to odorant"/>
    <property type="evidence" value="ECO:0007669"/>
    <property type="project" value="TreeGrafter"/>
</dbReference>
<dbReference type="Proteomes" id="UP000887577">
    <property type="component" value="Unplaced"/>
</dbReference>
<dbReference type="AlphaFoldDB" id="A0A914YSU2"/>
<evidence type="ECO:0000313" key="2">
    <source>
        <dbReference type="WBParaSite" id="PSU_v2.g20499.t1"/>
    </source>
</evidence>
<dbReference type="GO" id="GO:0043025">
    <property type="term" value="C:neuronal cell body"/>
    <property type="evidence" value="ECO:0007669"/>
    <property type="project" value="TreeGrafter"/>
</dbReference>
<dbReference type="GO" id="GO:0030424">
    <property type="term" value="C:axon"/>
    <property type="evidence" value="ECO:0007669"/>
    <property type="project" value="TreeGrafter"/>
</dbReference>
<dbReference type="PANTHER" id="PTHR34722:SF8">
    <property type="entry name" value="HOMOLOG OF ODR-2 (TWO)"/>
    <property type="match status" value="1"/>
</dbReference>
<protein>
    <submittedName>
        <fullName evidence="2">Uncharacterized protein</fullName>
    </submittedName>
</protein>
<name>A0A914YSU2_9BILA</name>
<organism evidence="1 2">
    <name type="scientific">Panagrolaimus superbus</name>
    <dbReference type="NCBI Taxonomy" id="310955"/>
    <lineage>
        <taxon>Eukaryota</taxon>
        <taxon>Metazoa</taxon>
        <taxon>Ecdysozoa</taxon>
        <taxon>Nematoda</taxon>
        <taxon>Chromadorea</taxon>
        <taxon>Rhabditida</taxon>
        <taxon>Tylenchina</taxon>
        <taxon>Panagrolaimomorpha</taxon>
        <taxon>Panagrolaimoidea</taxon>
        <taxon>Panagrolaimidae</taxon>
        <taxon>Panagrolaimus</taxon>
    </lineage>
</organism>
<dbReference type="PANTHER" id="PTHR34722">
    <property type="entry name" value="HOMOLOG OF ODR-2 (TWO)-RELATED"/>
    <property type="match status" value="1"/>
</dbReference>
<evidence type="ECO:0000313" key="1">
    <source>
        <dbReference type="Proteomes" id="UP000887577"/>
    </source>
</evidence>
<keyword evidence="1" id="KW-1185">Reference proteome</keyword>